<organism evidence="2 3">
    <name type="scientific">Macrosiphum euphorbiae</name>
    <name type="common">potato aphid</name>
    <dbReference type="NCBI Taxonomy" id="13131"/>
    <lineage>
        <taxon>Eukaryota</taxon>
        <taxon>Metazoa</taxon>
        <taxon>Ecdysozoa</taxon>
        <taxon>Arthropoda</taxon>
        <taxon>Hexapoda</taxon>
        <taxon>Insecta</taxon>
        <taxon>Pterygota</taxon>
        <taxon>Neoptera</taxon>
        <taxon>Paraneoptera</taxon>
        <taxon>Hemiptera</taxon>
        <taxon>Sternorrhyncha</taxon>
        <taxon>Aphidomorpha</taxon>
        <taxon>Aphidoidea</taxon>
        <taxon>Aphididae</taxon>
        <taxon>Macrosiphini</taxon>
        <taxon>Macrosiphum</taxon>
    </lineage>
</organism>
<dbReference type="InterPro" id="IPR048366">
    <property type="entry name" value="TNP-like_GBD"/>
</dbReference>
<proteinExistence type="predicted"/>
<name>A0AAV0WIP3_9HEMI</name>
<dbReference type="Pfam" id="PF21788">
    <property type="entry name" value="TNP-like_GBD"/>
    <property type="match status" value="1"/>
</dbReference>
<sequence length="83" mass="9274">MDGTTYTASWDHIVAIYEHDKKNEEYGLRVLFKLNHNHIHIERSKMKVSNAAQVFSHKVASVIKLVADNAPKESLLANAVGTA</sequence>
<keyword evidence="3" id="KW-1185">Reference proteome</keyword>
<gene>
    <name evidence="2" type="ORF">MEUPH1_LOCUS11396</name>
</gene>
<protein>
    <recommendedName>
        <fullName evidence="1">Transposable element P transposase-like GTP-binding insertion domain-containing protein</fullName>
    </recommendedName>
</protein>
<evidence type="ECO:0000259" key="1">
    <source>
        <dbReference type="Pfam" id="PF21788"/>
    </source>
</evidence>
<dbReference type="EMBL" id="CARXXK010000002">
    <property type="protein sequence ID" value="CAI6355558.1"/>
    <property type="molecule type" value="Genomic_DNA"/>
</dbReference>
<feature type="domain" description="Transposable element P transposase-like GTP-binding insertion" evidence="1">
    <location>
        <begin position="7"/>
        <end position="70"/>
    </location>
</feature>
<dbReference type="Proteomes" id="UP001160148">
    <property type="component" value="Unassembled WGS sequence"/>
</dbReference>
<reference evidence="2 3" key="1">
    <citation type="submission" date="2023-01" db="EMBL/GenBank/DDBJ databases">
        <authorList>
            <person name="Whitehead M."/>
        </authorList>
    </citation>
    <scope>NUCLEOTIDE SEQUENCE [LARGE SCALE GENOMIC DNA]</scope>
</reference>
<accession>A0AAV0WIP3</accession>
<dbReference type="AlphaFoldDB" id="A0AAV0WIP3"/>
<evidence type="ECO:0000313" key="3">
    <source>
        <dbReference type="Proteomes" id="UP001160148"/>
    </source>
</evidence>
<evidence type="ECO:0000313" key="2">
    <source>
        <dbReference type="EMBL" id="CAI6355558.1"/>
    </source>
</evidence>
<comment type="caution">
    <text evidence="2">The sequence shown here is derived from an EMBL/GenBank/DDBJ whole genome shotgun (WGS) entry which is preliminary data.</text>
</comment>